<dbReference type="SUPFAM" id="SSF51182">
    <property type="entry name" value="RmlC-like cupins"/>
    <property type="match status" value="1"/>
</dbReference>
<proteinExistence type="predicted"/>
<sequence length="108" mass="12159">MKIDNLDKMIGGWFIGNFEPSLLKTNDCEVAVKRYNKGDYEGHHYHKIATEYTVIINGRVKMNGIEYGTGSIITMEPNEVTDFECLEDGTVNVVVKIPGANNDKYVVK</sequence>
<protein>
    <recommendedName>
        <fullName evidence="3">Cupin domain-containing protein</fullName>
    </recommendedName>
</protein>
<dbReference type="InterPro" id="IPR014710">
    <property type="entry name" value="RmlC-like_jellyroll"/>
</dbReference>
<dbReference type="RefSeq" id="WP_285417685.1">
    <property type="nucleotide sequence ID" value="NZ_JASORJ010000010.1"/>
</dbReference>
<dbReference type="Proteomes" id="UP001236274">
    <property type="component" value="Unassembled WGS sequence"/>
</dbReference>
<dbReference type="EMBL" id="JASORJ010000010">
    <property type="protein sequence ID" value="MDK7357326.1"/>
    <property type="molecule type" value="Genomic_DNA"/>
</dbReference>
<reference evidence="1" key="1">
    <citation type="submission" date="2023-05" db="EMBL/GenBank/DDBJ databases">
        <title>Cataloging the Phylogenetic Diversity of Human Bladder Bacteria.</title>
        <authorList>
            <person name="Du J."/>
        </authorList>
    </citation>
    <scope>NUCLEOTIDE SEQUENCE</scope>
    <source>
        <strain evidence="1">UMB10101</strain>
    </source>
</reference>
<dbReference type="Gene3D" id="2.60.120.10">
    <property type="entry name" value="Jelly Rolls"/>
    <property type="match status" value="1"/>
</dbReference>
<name>A0AAJ1QAP0_9FIRM</name>
<evidence type="ECO:0008006" key="3">
    <source>
        <dbReference type="Google" id="ProtNLM"/>
    </source>
</evidence>
<comment type="caution">
    <text evidence="1">The sequence shown here is derived from an EMBL/GenBank/DDBJ whole genome shotgun (WGS) entry which is preliminary data.</text>
</comment>
<dbReference type="InterPro" id="IPR011051">
    <property type="entry name" value="RmlC_Cupin_sf"/>
</dbReference>
<gene>
    <name evidence="1" type="ORF">QP520_06765</name>
</gene>
<organism evidence="1 2">
    <name type="scientific">Veillonella atypica</name>
    <dbReference type="NCBI Taxonomy" id="39777"/>
    <lineage>
        <taxon>Bacteria</taxon>
        <taxon>Bacillati</taxon>
        <taxon>Bacillota</taxon>
        <taxon>Negativicutes</taxon>
        <taxon>Veillonellales</taxon>
        <taxon>Veillonellaceae</taxon>
        <taxon>Veillonella</taxon>
    </lineage>
</organism>
<dbReference type="AlphaFoldDB" id="A0AAJ1QAP0"/>
<evidence type="ECO:0000313" key="2">
    <source>
        <dbReference type="Proteomes" id="UP001236274"/>
    </source>
</evidence>
<accession>A0AAJ1QAP0</accession>
<evidence type="ECO:0000313" key="1">
    <source>
        <dbReference type="EMBL" id="MDK7357326.1"/>
    </source>
</evidence>